<dbReference type="InterPro" id="IPR048987">
    <property type="entry name" value="PIN-TPR-GreABC"/>
</dbReference>
<keyword evidence="5" id="KW-1185">Reference proteome</keyword>
<dbReference type="AlphaFoldDB" id="A0A2M9C0J5"/>
<proteinExistence type="predicted"/>
<dbReference type="InterPro" id="IPR011990">
    <property type="entry name" value="TPR-like_helical_dom_sf"/>
</dbReference>
<reference evidence="4 5" key="1">
    <citation type="submission" date="2017-11" db="EMBL/GenBank/DDBJ databases">
        <title>Genomic Encyclopedia of Archaeal and Bacterial Type Strains, Phase II (KMG-II): From Individual Species to Whole Genera.</title>
        <authorList>
            <person name="Goeker M."/>
        </authorList>
    </citation>
    <scope>NUCLEOTIDE SEQUENCE [LARGE SCALE GENOMIC DNA]</scope>
    <source>
        <strain evidence="4 5">DSM 25625</strain>
    </source>
</reference>
<organism evidence="4 5">
    <name type="scientific">Compostimonas suwonensis</name>
    <dbReference type="NCBI Taxonomy" id="1048394"/>
    <lineage>
        <taxon>Bacteria</taxon>
        <taxon>Bacillati</taxon>
        <taxon>Actinomycetota</taxon>
        <taxon>Actinomycetes</taxon>
        <taxon>Micrococcales</taxon>
        <taxon>Microbacteriaceae</taxon>
        <taxon>Compostimonas</taxon>
    </lineage>
</organism>
<dbReference type="InterPro" id="IPR025375">
    <property type="entry name" value="DUF4365"/>
</dbReference>
<dbReference type="SUPFAM" id="SSF48452">
    <property type="entry name" value="TPR-like"/>
    <property type="match status" value="1"/>
</dbReference>
<comment type="caution">
    <text evidence="4">The sequence shown here is derived from an EMBL/GenBank/DDBJ whole genome shotgun (WGS) entry which is preliminary data.</text>
</comment>
<dbReference type="Proteomes" id="UP000230161">
    <property type="component" value="Unassembled WGS sequence"/>
</dbReference>
<dbReference type="RefSeq" id="WP_100344325.1">
    <property type="nucleotide sequence ID" value="NZ_PGFB01000002.1"/>
</dbReference>
<feature type="domain" description="DUF4365" evidence="2">
    <location>
        <begin position="12"/>
        <end position="138"/>
    </location>
</feature>
<evidence type="ECO:0000256" key="1">
    <source>
        <dbReference type="SAM" id="MobiDB-lite"/>
    </source>
</evidence>
<dbReference type="Pfam" id="PF20698">
    <property type="entry name" value="PIN-TPR-GreABC"/>
    <property type="match status" value="1"/>
</dbReference>
<dbReference type="OrthoDB" id="5140156at2"/>
<evidence type="ECO:0000259" key="3">
    <source>
        <dbReference type="Pfam" id="PF20698"/>
    </source>
</evidence>
<evidence type="ECO:0000259" key="2">
    <source>
        <dbReference type="Pfam" id="PF14280"/>
    </source>
</evidence>
<feature type="region of interest" description="Disordered" evidence="1">
    <location>
        <begin position="741"/>
        <end position="761"/>
    </location>
</feature>
<name>A0A2M9C0J5_9MICO</name>
<gene>
    <name evidence="4" type="ORF">CLV54_1557</name>
</gene>
<evidence type="ECO:0000313" key="5">
    <source>
        <dbReference type="Proteomes" id="UP000230161"/>
    </source>
</evidence>
<dbReference type="Pfam" id="PF14280">
    <property type="entry name" value="DUF4365"/>
    <property type="match status" value="1"/>
</dbReference>
<dbReference type="EMBL" id="PGFB01000002">
    <property type="protein sequence ID" value="PJJ63877.1"/>
    <property type="molecule type" value="Genomic_DNA"/>
</dbReference>
<sequence length="1215" mass="132195">MASQIATELTNRRSVALTETVVLDGLGWLFRSQETSDFGIDAHVEITTDERATGELIALQIKGGSSAFKTPTEDGWYFSVTAKHADYWLNHSLPVLLVLADLDSSRCFWQVIDSNTLESTGKNYKVLVPQVNDVSAASDEWQALTRRYLENTDLLYETNSQRLPPASVVRLDELRRTDSLAAASLAADLAAGRGNPREAIAELVRSRRTWLDRHGVVAWAVVALYARDHGLSREAADAFVHLADLRPERRATNLGDAALMLLNIDDAKALKLAESAYAHDPSDSAALVAMAFLRPDDAHFAEELEGRVDLRSIAYFANMASRRGEDSDAIRLFTSVLDGSNEQSGVRLELSRLYCRRYLSAHSDPGDLKAARDFAFEALTARRRWTNATDGALAAYARTLALDSRYDEALQTVTRPPTGTASKTEAESAEVALIALDVARRLERFDLLPGIVEIIADPTDRELAAEEARLSQGATREELIAHERMMLSRALDARDAQMAFRAALNLALYGIDESVQMTELEPLKAYVQLVRVIAATREDPTGNLPKLRSLAKTEITAAELVIQVLIDLDRYQDAAEACDLYFAIFANASFISSKVKALFLNDDKEGALALLNDALAKNLLAGQPQYEAHRLLGQHYADLRQWELAVHHFRELIAQSPVLPRDGFWNLLQCLVATGDPVGARGLLDELRVDPETEPEIIIWLRVVAATGWTESTASFAVTLSLSEGITPQLATSLVGTVILDTQGTPPSGEDDGSRPGDARPLVNGDIHRQAFEVMQDLIDEHGDHLAIRSIDADVGTLIDELKQTFPPERVKPLRALARQVAAGTIPIGFISEVRNDPYGLLLAGRYRQARIASSPDSADHASETDAALAALNGRVVVDLSAVELAIHLDAWSECEGQFNVVAISTAQRTDAQMSVATARSATGSSGTLGVDADGNPYMTEFDPAAQMATLRRCQDVEQATRGLHTIDVGDELTFANALNGLGLSTWVTSLEAAGRQGVALWSDDLAQRQLAKDLGIPTFGTVNLLEGLRFSRLDEPATGDSADEVYEEQHAFVRRLLEMRVVDQPVTVDDLIENIAQHPGDLAPASDVIARAAWWRTEAPAEGWTRVLQAVRLHAPDYLRVWQARAMSGILIAAPAEAAPRLVAALAVQGTLAQVSVADVVEGFRVGDQVCTHHELSPASAHIAWAVTAVASKLDGLDLEEFTAQILAGLPSPD</sequence>
<accession>A0A2M9C0J5</accession>
<feature type="domain" description="PIN" evidence="3">
    <location>
        <begin position="877"/>
        <end position="1013"/>
    </location>
</feature>
<evidence type="ECO:0000313" key="4">
    <source>
        <dbReference type="EMBL" id="PJJ63877.1"/>
    </source>
</evidence>
<protein>
    <submittedName>
        <fullName evidence="4">Uncharacterized protein DUF4365</fullName>
    </submittedName>
</protein>
<dbReference type="Gene3D" id="1.25.40.10">
    <property type="entry name" value="Tetratricopeptide repeat domain"/>
    <property type="match status" value="2"/>
</dbReference>